<evidence type="ECO:0000256" key="3">
    <source>
        <dbReference type="ARBA" id="ARBA00013236"/>
    </source>
</evidence>
<keyword evidence="11" id="KW-0328">Glycosyltransferase</keyword>
<dbReference type="InterPro" id="IPR013785">
    <property type="entry name" value="Aldolase_TIM"/>
</dbReference>
<comment type="PTM">
    <text evidence="9">Transiently phosphorylated on a His residue during the reaction cycle. Phosphorylation strongly increases the affinity for substrates and increases the rate of nicotinate D-ribonucleotide production. Dephosphorylation regenerates the low-affinity form of the enzyme, leading to product release.</text>
</comment>
<sequence>MNTADLGLPVDVPSTALFTDQYELTMLQAALKAGTAERRSVFEVFTRRLPEGRRYGVVAGTGRVLDAVENFRFDAGVLGFLRERQIVDEATLDWLAGYRFTGDVWGYPEGEVYFPGSPIMRVEGSFAECVLLETVILSILNHDSAIAAAASRMSSAAGSRPLIEMGARRTHELSAVAAARAAYVGGFTTTSDLAAGFRYGIPTVGTSAHAFTLLHDTERDAFRAQVDALGRGTTLLVDTYDVAEAVRTAVEVAGPELGAVRIDSGDLLLVAHPGRQQLDELGATDTKIVVTSDLDEYAIASLAAAPGDADGVGTQLVTGSGHPTAAMVYKLVARAESDDPRAPLVPVAKKSSGGKTSIGGRKWAARRLDEDGVAEAEVVGTGPVPAELAGRQLQVELVKDGEVLAREPLDVVRDRHIAARAGLPLSAIQLSRGEPVLPTEYVQVPSGN</sequence>
<comment type="catalytic activity">
    <reaction evidence="8 9">
        <text>5-phospho-alpha-D-ribose 1-diphosphate + nicotinate + ATP + H2O = nicotinate beta-D-ribonucleotide + ADP + phosphate + diphosphate</text>
        <dbReference type="Rhea" id="RHEA:36163"/>
        <dbReference type="ChEBI" id="CHEBI:15377"/>
        <dbReference type="ChEBI" id="CHEBI:30616"/>
        <dbReference type="ChEBI" id="CHEBI:32544"/>
        <dbReference type="ChEBI" id="CHEBI:33019"/>
        <dbReference type="ChEBI" id="CHEBI:43474"/>
        <dbReference type="ChEBI" id="CHEBI:57502"/>
        <dbReference type="ChEBI" id="CHEBI:58017"/>
        <dbReference type="ChEBI" id="CHEBI:456216"/>
        <dbReference type="EC" id="6.3.4.21"/>
    </reaction>
</comment>
<evidence type="ECO:0000256" key="5">
    <source>
        <dbReference type="ARBA" id="ARBA00022598"/>
    </source>
</evidence>
<feature type="domain" description="Nicotinate phosphoribosyltransferase N-terminal" evidence="10">
    <location>
        <begin position="17"/>
        <end position="141"/>
    </location>
</feature>
<keyword evidence="4" id="KW-0597">Phosphoprotein</keyword>
<dbReference type="PANTHER" id="PTHR11098">
    <property type="entry name" value="NICOTINATE PHOSPHORIBOSYLTRANSFERASE"/>
    <property type="match status" value="1"/>
</dbReference>
<evidence type="ECO:0000256" key="1">
    <source>
        <dbReference type="ARBA" id="ARBA00004952"/>
    </source>
</evidence>
<dbReference type="EC" id="6.3.4.21" evidence="3 9"/>
<dbReference type="Pfam" id="PF17767">
    <property type="entry name" value="NAPRTase_N"/>
    <property type="match status" value="1"/>
</dbReference>
<evidence type="ECO:0000256" key="6">
    <source>
        <dbReference type="ARBA" id="ARBA00022642"/>
    </source>
</evidence>
<evidence type="ECO:0000313" key="11">
    <source>
        <dbReference type="EMBL" id="NKQ27244.1"/>
    </source>
</evidence>
<comment type="function">
    <text evidence="9">Catalyzes the first step in the biosynthesis of NAD from nicotinic acid, the ATP-dependent synthesis of beta-nicotinate D-ribonucleotide from nicotinate and 5-phospho-D-ribose 1-phosphate.</text>
</comment>
<dbReference type="InterPro" id="IPR040727">
    <property type="entry name" value="NAPRTase_N"/>
</dbReference>
<keyword evidence="12" id="KW-1185">Reference proteome</keyword>
<dbReference type="Gene3D" id="3.20.20.70">
    <property type="entry name" value="Aldolase class I"/>
    <property type="match status" value="1"/>
</dbReference>
<dbReference type="RefSeq" id="WP_168375195.1">
    <property type="nucleotide sequence ID" value="NZ_JAAXMD010000251.1"/>
</dbReference>
<evidence type="ECO:0000259" key="10">
    <source>
        <dbReference type="Pfam" id="PF17767"/>
    </source>
</evidence>
<name>A0ABX1INN7_STRGB</name>
<dbReference type="Proteomes" id="UP000744032">
    <property type="component" value="Unassembled WGS sequence"/>
</dbReference>
<keyword evidence="7 9" id="KW-0808">Transferase</keyword>
<dbReference type="SUPFAM" id="SSF54675">
    <property type="entry name" value="Nicotinate/Quinolinate PRTase N-terminal domain-like"/>
    <property type="match status" value="1"/>
</dbReference>
<dbReference type="InterPro" id="IPR036068">
    <property type="entry name" value="Nicotinate_pribotase-like_C"/>
</dbReference>
<comment type="caution">
    <text evidence="11">The sequence shown here is derived from an EMBL/GenBank/DDBJ whole genome shotgun (WGS) entry which is preliminary data.</text>
</comment>
<dbReference type="InterPro" id="IPR007229">
    <property type="entry name" value="Nic_PRibTrfase-Fam"/>
</dbReference>
<comment type="similarity">
    <text evidence="2 9">Belongs to the NAPRTase family.</text>
</comment>
<accession>A0ABX1INN7</accession>
<evidence type="ECO:0000256" key="9">
    <source>
        <dbReference type="RuleBase" id="RU365100"/>
    </source>
</evidence>
<dbReference type="EMBL" id="JAAXMD010000251">
    <property type="protein sequence ID" value="NKQ27244.1"/>
    <property type="molecule type" value="Genomic_DNA"/>
</dbReference>
<keyword evidence="6 9" id="KW-0662">Pyridine nucleotide biosynthesis</keyword>
<dbReference type="NCBIfam" id="NF009131">
    <property type="entry name" value="PRK12484.1"/>
    <property type="match status" value="1"/>
</dbReference>
<dbReference type="GO" id="GO:0016757">
    <property type="term" value="F:glycosyltransferase activity"/>
    <property type="evidence" value="ECO:0007669"/>
    <property type="project" value="UniProtKB-KW"/>
</dbReference>
<organism evidence="11 12">
    <name type="scientific">Streptomyces galbus</name>
    <dbReference type="NCBI Taxonomy" id="33898"/>
    <lineage>
        <taxon>Bacteria</taxon>
        <taxon>Bacillati</taxon>
        <taxon>Actinomycetota</taxon>
        <taxon>Actinomycetes</taxon>
        <taxon>Kitasatosporales</taxon>
        <taxon>Streptomycetaceae</taxon>
        <taxon>Streptomyces</taxon>
    </lineage>
</organism>
<comment type="pathway">
    <text evidence="1 9">Cofactor biosynthesis; NAD(+) biosynthesis; nicotinate D-ribonucleotide from nicotinate: step 1/1.</text>
</comment>
<reference evidence="11 12" key="1">
    <citation type="submission" date="2020-04" db="EMBL/GenBank/DDBJ databases">
        <title>Genome sequence of Streptomyces galbus strain I339.</title>
        <authorList>
            <person name="Silva E.A.N."/>
            <person name="Merces M."/>
            <person name="Castelo Branco A.P.O.T."/>
            <person name="Vasconcelos P.C."/>
            <person name="Costa N.P."/>
            <person name="Marinho G.C.S."/>
            <person name="Oliveira C.J.B."/>
            <person name="Araujo D."/>
            <person name="Rodrigues Junior V.S."/>
            <person name="Almeida R."/>
            <person name="Silva Filho U.R."/>
            <person name="Andrade A.S.A."/>
            <person name="Cibulski S.P."/>
        </authorList>
    </citation>
    <scope>NUCLEOTIDE SEQUENCE [LARGE SCALE GENOMIC DNA]</scope>
    <source>
        <strain evidence="11 12">I339</strain>
    </source>
</reference>
<gene>
    <name evidence="11" type="ORF">HF200_23200</name>
</gene>
<protein>
    <recommendedName>
        <fullName evidence="3 9">Nicotinate phosphoribosyltransferase</fullName>
        <ecNumber evidence="3 9">6.3.4.21</ecNumber>
    </recommendedName>
</protein>
<proteinExistence type="inferred from homology"/>
<evidence type="ECO:0000256" key="8">
    <source>
        <dbReference type="ARBA" id="ARBA00048668"/>
    </source>
</evidence>
<dbReference type="NCBIfam" id="TIGR01513">
    <property type="entry name" value="NAPRTase_put"/>
    <property type="match status" value="1"/>
</dbReference>
<dbReference type="PIRSF" id="PIRSF000484">
    <property type="entry name" value="NAPRT"/>
    <property type="match status" value="1"/>
</dbReference>
<keyword evidence="5 9" id="KW-0436">Ligase</keyword>
<dbReference type="PANTHER" id="PTHR11098:SF8">
    <property type="entry name" value="NICOTINATE PHOSPHORIBOSYLTRANSFERASE PNCB1"/>
    <property type="match status" value="1"/>
</dbReference>
<dbReference type="InterPro" id="IPR006405">
    <property type="entry name" value="Nic_PRibTrfase_pncB"/>
</dbReference>
<evidence type="ECO:0000256" key="2">
    <source>
        <dbReference type="ARBA" id="ARBA00010897"/>
    </source>
</evidence>
<dbReference type="GO" id="GO:0004516">
    <property type="term" value="F:nicotinate phosphoribosyltransferase activity"/>
    <property type="evidence" value="ECO:0007669"/>
    <property type="project" value="UniProtKB-EC"/>
</dbReference>
<evidence type="ECO:0000256" key="7">
    <source>
        <dbReference type="ARBA" id="ARBA00022679"/>
    </source>
</evidence>
<dbReference type="SUPFAM" id="SSF51690">
    <property type="entry name" value="Nicotinate/Quinolinate PRTase C-terminal domain-like"/>
    <property type="match status" value="1"/>
</dbReference>
<dbReference type="NCBIfam" id="NF006698">
    <property type="entry name" value="PRK09243.1-5"/>
    <property type="match status" value="1"/>
</dbReference>
<dbReference type="Gene3D" id="3.20.140.10">
    <property type="entry name" value="nicotinate phosphoribosyltransferase"/>
    <property type="match status" value="1"/>
</dbReference>
<evidence type="ECO:0000256" key="4">
    <source>
        <dbReference type="ARBA" id="ARBA00022553"/>
    </source>
</evidence>
<evidence type="ECO:0000313" key="12">
    <source>
        <dbReference type="Proteomes" id="UP000744032"/>
    </source>
</evidence>